<gene>
    <name evidence="1" type="ORF">B1B09_10065</name>
</gene>
<dbReference type="AlphaFoldDB" id="A0A2B7IGY9"/>
<protein>
    <submittedName>
        <fullName evidence="1">Transporter</fullName>
    </submittedName>
</protein>
<evidence type="ECO:0000313" key="1">
    <source>
        <dbReference type="EMBL" id="PGF32453.1"/>
    </source>
</evidence>
<dbReference type="Proteomes" id="UP000226191">
    <property type="component" value="Unassembled WGS sequence"/>
</dbReference>
<reference evidence="1 2" key="1">
    <citation type="submission" date="2017-02" db="EMBL/GenBank/DDBJ databases">
        <title>Prevalence of linear plasmids in Cutibacterium acnes isolates obtained from cancerous prostatic tissue.</title>
        <authorList>
            <person name="Davidsson S."/>
            <person name="Bruggemann H."/>
        </authorList>
    </citation>
    <scope>NUCLEOTIDE SEQUENCE [LARGE SCALE GENOMIC DNA]</scope>
    <source>
        <strain evidence="1 2">11-78</strain>
    </source>
</reference>
<dbReference type="RefSeq" id="WP_002524400.1">
    <property type="nucleotide sequence ID" value="NZ_AP022844.1"/>
</dbReference>
<comment type="caution">
    <text evidence="1">The sequence shown here is derived from an EMBL/GenBank/DDBJ whole genome shotgun (WGS) entry which is preliminary data.</text>
</comment>
<sequence>MLLVIGSHGDGFHGDASAARGTVVNWSNVSIFSANVEGVY</sequence>
<organism evidence="1 2">
    <name type="scientific">Cutibacterium acnes</name>
    <name type="common">Propionibacterium acnes</name>
    <dbReference type="NCBI Taxonomy" id="1747"/>
    <lineage>
        <taxon>Bacteria</taxon>
        <taxon>Bacillati</taxon>
        <taxon>Actinomycetota</taxon>
        <taxon>Actinomycetes</taxon>
        <taxon>Propionibacteriales</taxon>
        <taxon>Propionibacteriaceae</taxon>
        <taxon>Cutibacterium</taxon>
    </lineage>
</organism>
<dbReference type="EMBL" id="MVCE01000005">
    <property type="protein sequence ID" value="PGF32453.1"/>
    <property type="molecule type" value="Genomic_DNA"/>
</dbReference>
<name>A0A2B7IGY9_CUTAC</name>
<evidence type="ECO:0000313" key="2">
    <source>
        <dbReference type="Proteomes" id="UP000226191"/>
    </source>
</evidence>
<dbReference type="OrthoDB" id="9936094at2"/>
<proteinExistence type="predicted"/>
<accession>A0A2B7IGY9</accession>
<dbReference type="GeneID" id="300000355"/>